<keyword evidence="1" id="KW-1133">Transmembrane helix</keyword>
<keyword evidence="3" id="KW-1185">Reference proteome</keyword>
<keyword evidence="1" id="KW-0812">Transmembrane</keyword>
<protein>
    <submittedName>
        <fullName evidence="2">14736_t:CDS:1</fullName>
    </submittedName>
</protein>
<dbReference type="EMBL" id="CAJVQA010000175">
    <property type="protein sequence ID" value="CAG8460363.1"/>
    <property type="molecule type" value="Genomic_DNA"/>
</dbReference>
<reference evidence="2" key="1">
    <citation type="submission" date="2021-06" db="EMBL/GenBank/DDBJ databases">
        <authorList>
            <person name="Kallberg Y."/>
            <person name="Tangrot J."/>
            <person name="Rosling A."/>
        </authorList>
    </citation>
    <scope>NUCLEOTIDE SEQUENCE</scope>
    <source>
        <strain evidence="2">FL966</strain>
    </source>
</reference>
<feature type="transmembrane region" description="Helical" evidence="1">
    <location>
        <begin position="12"/>
        <end position="30"/>
    </location>
</feature>
<dbReference type="Proteomes" id="UP000789759">
    <property type="component" value="Unassembled WGS sequence"/>
</dbReference>
<gene>
    <name evidence="2" type="ORF">CPELLU_LOCUS595</name>
</gene>
<accession>A0A9N8VUE4</accession>
<feature type="non-terminal residue" evidence="2">
    <location>
        <position position="1"/>
    </location>
</feature>
<proteinExistence type="predicted"/>
<evidence type="ECO:0000256" key="1">
    <source>
        <dbReference type="SAM" id="Phobius"/>
    </source>
</evidence>
<keyword evidence="1" id="KW-0472">Membrane</keyword>
<sequence>KDTPCQLQCWRATVIVILLFLLSALFTILIEKMIDEEPSIKISYDKNVDSVPMPNVYFTFDRSFTVYCDNQTFADCDRYFDNTDRNNTIFSDINFGNSVWYLPNGKLTFKNDRTAFIFYIYINDNTYNSLIETNNMNMIVFDTDKLSSSEPYGLISRCYRKPDYYLSVDDLITKGNKLVSGREEALDNRKGLPDEKI</sequence>
<organism evidence="2 3">
    <name type="scientific">Cetraspora pellucida</name>
    <dbReference type="NCBI Taxonomy" id="1433469"/>
    <lineage>
        <taxon>Eukaryota</taxon>
        <taxon>Fungi</taxon>
        <taxon>Fungi incertae sedis</taxon>
        <taxon>Mucoromycota</taxon>
        <taxon>Glomeromycotina</taxon>
        <taxon>Glomeromycetes</taxon>
        <taxon>Diversisporales</taxon>
        <taxon>Gigasporaceae</taxon>
        <taxon>Cetraspora</taxon>
    </lineage>
</organism>
<dbReference type="AlphaFoldDB" id="A0A9N8VUE4"/>
<evidence type="ECO:0000313" key="2">
    <source>
        <dbReference type="EMBL" id="CAG8460363.1"/>
    </source>
</evidence>
<dbReference type="OrthoDB" id="2447101at2759"/>
<evidence type="ECO:0000313" key="3">
    <source>
        <dbReference type="Proteomes" id="UP000789759"/>
    </source>
</evidence>
<name>A0A9N8VUE4_9GLOM</name>
<comment type="caution">
    <text evidence="2">The sequence shown here is derived from an EMBL/GenBank/DDBJ whole genome shotgun (WGS) entry which is preliminary data.</text>
</comment>